<proteinExistence type="predicted"/>
<dbReference type="FunFam" id="3.30.70.270:FF:000001">
    <property type="entry name" value="Diguanylate cyclase domain protein"/>
    <property type="match status" value="1"/>
</dbReference>
<dbReference type="InterPro" id="IPR013655">
    <property type="entry name" value="PAS_fold_3"/>
</dbReference>
<dbReference type="PROSITE" id="PS50883">
    <property type="entry name" value="EAL"/>
    <property type="match status" value="1"/>
</dbReference>
<dbReference type="InterPro" id="IPR001633">
    <property type="entry name" value="EAL_dom"/>
</dbReference>
<dbReference type="SUPFAM" id="SSF141868">
    <property type="entry name" value="EAL domain-like"/>
    <property type="match status" value="1"/>
</dbReference>
<dbReference type="Gene3D" id="2.10.70.100">
    <property type="match status" value="1"/>
</dbReference>
<dbReference type="InterPro" id="IPR029787">
    <property type="entry name" value="Nucleotide_cyclase"/>
</dbReference>
<evidence type="ECO:0000256" key="1">
    <source>
        <dbReference type="SAM" id="Coils"/>
    </source>
</evidence>
<dbReference type="AlphaFoldDB" id="A0A160PGR1"/>
<feature type="domain" description="PAC" evidence="2">
    <location>
        <begin position="274"/>
        <end position="326"/>
    </location>
</feature>
<feature type="domain" description="PAC" evidence="2">
    <location>
        <begin position="529"/>
        <end position="582"/>
    </location>
</feature>
<dbReference type="Pfam" id="PF00990">
    <property type="entry name" value="GGDEF"/>
    <property type="match status" value="1"/>
</dbReference>
<dbReference type="SUPFAM" id="SSF55073">
    <property type="entry name" value="Nucleotide cyclase"/>
    <property type="match status" value="1"/>
</dbReference>
<dbReference type="RefSeq" id="WP_096486009.1">
    <property type="nucleotide sequence ID" value="NZ_AP014809.1"/>
</dbReference>
<dbReference type="Pfam" id="PF08447">
    <property type="entry name" value="PAS_3"/>
    <property type="match status" value="1"/>
</dbReference>
<name>A0A160PGR1_9HYPH</name>
<gene>
    <name evidence="5" type="ORF">MPPM_3369</name>
</gene>
<dbReference type="Gene3D" id="3.30.450.40">
    <property type="match status" value="1"/>
</dbReference>
<dbReference type="InterPro" id="IPR000014">
    <property type="entry name" value="PAS"/>
</dbReference>
<protein>
    <submittedName>
        <fullName evidence="5">PAS/PAC and GAF sensor-containing diguanylate cyclase/phosphodiesterase</fullName>
    </submittedName>
</protein>
<dbReference type="SMART" id="SM00267">
    <property type="entry name" value="GGDEF"/>
    <property type="match status" value="1"/>
</dbReference>
<dbReference type="InterPro" id="IPR001610">
    <property type="entry name" value="PAC"/>
</dbReference>
<feature type="domain" description="GGDEF" evidence="4">
    <location>
        <begin position="614"/>
        <end position="747"/>
    </location>
</feature>
<evidence type="ECO:0000313" key="5">
    <source>
        <dbReference type="EMBL" id="BAU91974.1"/>
    </source>
</evidence>
<dbReference type="InterPro" id="IPR035965">
    <property type="entry name" value="PAS-like_dom_sf"/>
</dbReference>
<sequence length="1007" mass="111021">MTTIRPVSATDGGAVAAERHWPSEAELEIHLDRLCRSAAEIFAVPMAMVALVDDERFHFRARYGCEDDGVDRESAFCNHTIRRQRGQTLVVPDLIQDERFVECPLVVGSPHARFYAGVAIGSTSGRVIGTLCLIDRVPRSDLLPDRLQSLRELALVAEAHLQLDEARRAAEAEAAERRQAETRLVEWEARLRATEAAHAMAEHIAAFGHWRIDVAARTIVWSDGIARIFGRNAPLATLPLETHIGFYHPDDLERVRSAIDDALTDRTRTLGGGYEHRSRLLRPDGEVRVVAVHGVGEYDDAGRLASIFGVCLDVTELAHSEQRLRETGEAMRATLEAMDQGLVMIGPDKRVQVHNQRARDLLELPQEVLHEGASFSAVRHHLARSGTPRCERTGVQQAIELGDFPLDVQSYEVAHLNGRILETRLAPIASGGLVCTYTDLTERRRNEAALRSAEAGYQSLFQNAVIGVYRARLDGGIVQANRALARLHGYRDVSAFLSVPAGDVSHDWYVEPSRHAAFMKCLDREGHVEDFVSEVRRHAGGERIWVAETAWIVRDAEGRPIWIEGTVADATERKRAQALIEHMARHDALTGLPNRRLFQETLSREIAAARRNDGRVAVLCCDLDRFKAVNDTFGHPAGDALLCIVARRLRDVLRERDVVARLGGDEFAIIMPGRGELRRVAAIARRLIETVGQPIDLDGRATTVGASIGVAIWPRHGDDADSLFKNADIALYRAKDSGRNTFRFYESGMDLAVATRKLLEIDMRESIRSGGFALHYQPIFALADRSPRGFEALLRWEHPVHGPVSPGDFIPLAEETGLIAQLGAWALHEACREAAGWPGDLRVAVNVSAVQFRETGLEQSVVRALAASGLPAGRLELEITESVLMQDSDAVIGCLRRLRAMGVRIALDDFGTGYSSLSYLCRFPFDKIKIDRAFIRDIDEPEAAAVVRAVVGLGERLGMAVTAEGVETEEQLSRVRRKGCTEAQGFLLGRPMPAATARALIAGRAAA</sequence>
<keyword evidence="1" id="KW-0175">Coiled coil</keyword>
<dbReference type="Pfam" id="PF01590">
    <property type="entry name" value="GAF"/>
    <property type="match status" value="1"/>
</dbReference>
<dbReference type="SMART" id="SM00086">
    <property type="entry name" value="PAC"/>
    <property type="match status" value="2"/>
</dbReference>
<dbReference type="Proteomes" id="UP000218288">
    <property type="component" value="Chromosome"/>
</dbReference>
<evidence type="ECO:0000259" key="4">
    <source>
        <dbReference type="PROSITE" id="PS50887"/>
    </source>
</evidence>
<dbReference type="NCBIfam" id="TIGR00254">
    <property type="entry name" value="GGDEF"/>
    <property type="match status" value="1"/>
</dbReference>
<dbReference type="SMART" id="SM00052">
    <property type="entry name" value="EAL"/>
    <property type="match status" value="1"/>
</dbReference>
<accession>A0A160PGR1</accession>
<dbReference type="InterPro" id="IPR003018">
    <property type="entry name" value="GAF"/>
</dbReference>
<dbReference type="GO" id="GO:0003824">
    <property type="term" value="F:catalytic activity"/>
    <property type="evidence" value="ECO:0007669"/>
    <property type="project" value="UniProtKB-ARBA"/>
</dbReference>
<dbReference type="PANTHER" id="PTHR44757:SF2">
    <property type="entry name" value="BIOFILM ARCHITECTURE MAINTENANCE PROTEIN MBAA"/>
    <property type="match status" value="1"/>
</dbReference>
<dbReference type="PROSITE" id="PS50113">
    <property type="entry name" value="PAC"/>
    <property type="match status" value="2"/>
</dbReference>
<dbReference type="EMBL" id="AP014809">
    <property type="protein sequence ID" value="BAU91974.1"/>
    <property type="molecule type" value="Genomic_DNA"/>
</dbReference>
<dbReference type="CDD" id="cd01948">
    <property type="entry name" value="EAL"/>
    <property type="match status" value="1"/>
</dbReference>
<dbReference type="Pfam" id="PF12860">
    <property type="entry name" value="PAS_7"/>
    <property type="match status" value="1"/>
</dbReference>
<reference evidence="5 6" key="1">
    <citation type="journal article" date="2016" name="Genome Announc.">
        <title>Complete Genome Sequence of Methylobacterium populi P-1M, Isolated from Pink-Pigmented Household Biofilm.</title>
        <authorList>
            <person name="Morohoshi T."/>
            <person name="Ikeda T."/>
        </authorList>
    </citation>
    <scope>NUCLEOTIDE SEQUENCE [LARGE SCALE GENOMIC DNA]</scope>
    <source>
        <strain evidence="5 6">P-1M</strain>
    </source>
</reference>
<dbReference type="OrthoDB" id="9814202at2"/>
<feature type="domain" description="EAL" evidence="3">
    <location>
        <begin position="756"/>
        <end position="1005"/>
    </location>
</feature>
<dbReference type="InterPro" id="IPR000160">
    <property type="entry name" value="GGDEF_dom"/>
</dbReference>
<dbReference type="PROSITE" id="PS50887">
    <property type="entry name" value="GGDEF"/>
    <property type="match status" value="1"/>
</dbReference>
<dbReference type="Gene3D" id="3.30.450.20">
    <property type="entry name" value="PAS domain"/>
    <property type="match status" value="3"/>
</dbReference>
<dbReference type="InterPro" id="IPR052155">
    <property type="entry name" value="Biofilm_reg_signaling"/>
</dbReference>
<organism evidence="5 6">
    <name type="scientific">Methylorubrum populi</name>
    <dbReference type="NCBI Taxonomy" id="223967"/>
    <lineage>
        <taxon>Bacteria</taxon>
        <taxon>Pseudomonadati</taxon>
        <taxon>Pseudomonadota</taxon>
        <taxon>Alphaproteobacteria</taxon>
        <taxon>Hyphomicrobiales</taxon>
        <taxon>Methylobacteriaceae</taxon>
        <taxon>Methylorubrum</taxon>
    </lineage>
</organism>
<dbReference type="Pfam" id="PF00563">
    <property type="entry name" value="EAL"/>
    <property type="match status" value="1"/>
</dbReference>
<evidence type="ECO:0000259" key="2">
    <source>
        <dbReference type="PROSITE" id="PS50113"/>
    </source>
</evidence>
<dbReference type="SMART" id="SM00091">
    <property type="entry name" value="PAS"/>
    <property type="match status" value="3"/>
</dbReference>
<dbReference type="CDD" id="cd01949">
    <property type="entry name" value="GGDEF"/>
    <property type="match status" value="1"/>
</dbReference>
<dbReference type="NCBIfam" id="TIGR00229">
    <property type="entry name" value="sensory_box"/>
    <property type="match status" value="1"/>
</dbReference>
<dbReference type="SUPFAM" id="SSF55785">
    <property type="entry name" value="PYP-like sensor domain (PAS domain)"/>
    <property type="match status" value="3"/>
</dbReference>
<dbReference type="CDD" id="cd00130">
    <property type="entry name" value="PAS"/>
    <property type="match status" value="1"/>
</dbReference>
<dbReference type="Gene3D" id="3.20.20.450">
    <property type="entry name" value="EAL domain"/>
    <property type="match status" value="1"/>
</dbReference>
<dbReference type="Gene3D" id="3.30.70.270">
    <property type="match status" value="1"/>
</dbReference>
<evidence type="ECO:0000313" key="6">
    <source>
        <dbReference type="Proteomes" id="UP000218288"/>
    </source>
</evidence>
<dbReference type="InterPro" id="IPR000700">
    <property type="entry name" value="PAS-assoc_C"/>
</dbReference>
<dbReference type="InterPro" id="IPR035919">
    <property type="entry name" value="EAL_sf"/>
</dbReference>
<dbReference type="InterPro" id="IPR043128">
    <property type="entry name" value="Rev_trsase/Diguanyl_cyclase"/>
</dbReference>
<feature type="coiled-coil region" evidence="1">
    <location>
        <begin position="156"/>
        <end position="197"/>
    </location>
</feature>
<dbReference type="Pfam" id="PF13188">
    <property type="entry name" value="PAS_8"/>
    <property type="match status" value="1"/>
</dbReference>
<dbReference type="PANTHER" id="PTHR44757">
    <property type="entry name" value="DIGUANYLATE CYCLASE DGCP"/>
    <property type="match status" value="1"/>
</dbReference>
<dbReference type="SUPFAM" id="SSF55781">
    <property type="entry name" value="GAF domain-like"/>
    <property type="match status" value="1"/>
</dbReference>
<dbReference type="InterPro" id="IPR029016">
    <property type="entry name" value="GAF-like_dom_sf"/>
</dbReference>
<evidence type="ECO:0000259" key="3">
    <source>
        <dbReference type="PROSITE" id="PS50883"/>
    </source>
</evidence>